<evidence type="ECO:0000313" key="1">
    <source>
        <dbReference type="EMBL" id="NYT27439.1"/>
    </source>
</evidence>
<dbReference type="EMBL" id="JACCHT010000001">
    <property type="protein sequence ID" value="NYT27439.1"/>
    <property type="molecule type" value="Genomic_DNA"/>
</dbReference>
<proteinExistence type="predicted"/>
<reference evidence="1 2" key="1">
    <citation type="submission" date="2020-05" db="EMBL/GenBank/DDBJ databases">
        <title>Horizontal transmission and recombination maintain forever young bacterial symbiont genomes.</title>
        <authorList>
            <person name="Russell S.L."/>
            <person name="Pepper-Tunick E."/>
            <person name="Svedberg J."/>
            <person name="Byrne A."/>
            <person name="Ruelas Castillo J."/>
            <person name="Vollmers C."/>
            <person name="Beinart R.A."/>
            <person name="Corbett-Detig R."/>
        </authorList>
    </citation>
    <scope>NUCLEOTIDE SEQUENCE [LARGE SCALE GENOMIC DNA]</scope>
    <source>
        <strain evidence="1">455</strain>
    </source>
</reference>
<organism evidence="1 2">
    <name type="scientific">Candidatus Thiodubiliella endoseptemdiera</name>
    <dbReference type="NCBI Taxonomy" id="2738886"/>
    <lineage>
        <taxon>Bacteria</taxon>
        <taxon>Pseudomonadati</taxon>
        <taxon>Pseudomonadota</taxon>
        <taxon>Gammaproteobacteria</taxon>
        <taxon>Candidatus Pseudothioglobaceae</taxon>
        <taxon>Candidatus Thiodubiliella</taxon>
    </lineage>
</organism>
<evidence type="ECO:0000313" key="2">
    <source>
        <dbReference type="Proteomes" id="UP000568751"/>
    </source>
</evidence>
<protein>
    <submittedName>
        <fullName evidence="1">Uncharacterized protein</fullName>
    </submittedName>
</protein>
<sequence length="48" mass="5439">MVNPAKTFFWVKSLYNCGENWGFKNLVQAGDSIAATDFDIDNPKSELR</sequence>
<comment type="caution">
    <text evidence="1">The sequence shown here is derived from an EMBL/GenBank/DDBJ whole genome shotgun (WGS) entry which is preliminary data.</text>
</comment>
<accession>A0A853F4D4</accession>
<dbReference type="AlphaFoldDB" id="A0A853F4D4"/>
<gene>
    <name evidence="1" type="ORF">H0A76_05785</name>
</gene>
<name>A0A853F4D4_9GAMM</name>
<dbReference type="Proteomes" id="UP000568751">
    <property type="component" value="Unassembled WGS sequence"/>
</dbReference>